<accession>A0ACC1NNI2</accession>
<gene>
    <name evidence="1" type="ORF">NUW58_g6841</name>
</gene>
<evidence type="ECO:0000313" key="2">
    <source>
        <dbReference type="Proteomes" id="UP001143856"/>
    </source>
</evidence>
<dbReference type="Proteomes" id="UP001143856">
    <property type="component" value="Unassembled WGS sequence"/>
</dbReference>
<proteinExistence type="predicted"/>
<organism evidence="1 2">
    <name type="scientific">Xylaria curta</name>
    <dbReference type="NCBI Taxonomy" id="42375"/>
    <lineage>
        <taxon>Eukaryota</taxon>
        <taxon>Fungi</taxon>
        <taxon>Dikarya</taxon>
        <taxon>Ascomycota</taxon>
        <taxon>Pezizomycotina</taxon>
        <taxon>Sordariomycetes</taxon>
        <taxon>Xylariomycetidae</taxon>
        <taxon>Xylariales</taxon>
        <taxon>Xylariaceae</taxon>
        <taxon>Xylaria</taxon>
    </lineage>
</organism>
<protein>
    <submittedName>
        <fullName evidence="1">Uncharacterized protein</fullName>
    </submittedName>
</protein>
<comment type="caution">
    <text evidence="1">The sequence shown here is derived from an EMBL/GenBank/DDBJ whole genome shotgun (WGS) entry which is preliminary data.</text>
</comment>
<dbReference type="EMBL" id="JAPDGR010001635">
    <property type="protein sequence ID" value="KAJ2980832.1"/>
    <property type="molecule type" value="Genomic_DNA"/>
</dbReference>
<evidence type="ECO:0000313" key="1">
    <source>
        <dbReference type="EMBL" id="KAJ2980832.1"/>
    </source>
</evidence>
<keyword evidence="2" id="KW-1185">Reference proteome</keyword>
<sequence length="230" mass="26289">MLVTMHTPIFNLEFSSPHQPAVPSPLSSSPLRPSQTATPLSPRNPNTLPRRDTWSSPIQVPPYRFFKYASHNAKPNPLRLSREKVHEGRRTLFLKNVRQRADDKKWEQRGGDQEALKLEWNVLNRRWKQERDLDLDGIIYNNELEYIPETALEAQEDVDSMMANAMAQEEEAELDAMLSLLDTSSPQTPNYPDASSLSDDEDYDSLFMDILSHQDSGGDRFTPSGRMDTS</sequence>
<name>A0ACC1NNI2_9PEZI</name>
<reference evidence="1" key="1">
    <citation type="submission" date="2022-10" db="EMBL/GenBank/DDBJ databases">
        <title>Genome Sequence of Xylaria curta.</title>
        <authorList>
            <person name="Buettner E."/>
        </authorList>
    </citation>
    <scope>NUCLEOTIDE SEQUENCE</scope>
    <source>
        <strain evidence="1">Babe10</strain>
    </source>
</reference>